<evidence type="ECO:0000256" key="1">
    <source>
        <dbReference type="ARBA" id="ARBA00001947"/>
    </source>
</evidence>
<evidence type="ECO:0000259" key="6">
    <source>
        <dbReference type="Pfam" id="PF08240"/>
    </source>
</evidence>
<dbReference type="SUPFAM" id="SSF51735">
    <property type="entry name" value="NAD(P)-binding Rossmann-fold domains"/>
    <property type="match status" value="1"/>
</dbReference>
<dbReference type="Gene3D" id="3.90.180.10">
    <property type="entry name" value="Medium-chain alcohol dehydrogenases, catalytic domain"/>
    <property type="match status" value="1"/>
</dbReference>
<keyword evidence="8" id="KW-1185">Reference proteome</keyword>
<dbReference type="PROSITE" id="PS00059">
    <property type="entry name" value="ADH_ZINC"/>
    <property type="match status" value="1"/>
</dbReference>
<organism evidence="7 8">
    <name type="scientific">Pedobacter jamesrossensis</name>
    <dbReference type="NCBI Taxonomy" id="1908238"/>
    <lineage>
        <taxon>Bacteria</taxon>
        <taxon>Pseudomonadati</taxon>
        <taxon>Bacteroidota</taxon>
        <taxon>Sphingobacteriia</taxon>
        <taxon>Sphingobacteriales</taxon>
        <taxon>Sphingobacteriaceae</taxon>
        <taxon>Pedobacter</taxon>
    </lineage>
</organism>
<dbReference type="NCBIfam" id="TIGR02822">
    <property type="entry name" value="adh_fam_2"/>
    <property type="match status" value="1"/>
</dbReference>
<dbReference type="CDD" id="cd08298">
    <property type="entry name" value="CAD2"/>
    <property type="match status" value="1"/>
</dbReference>
<dbReference type="InterPro" id="IPR011032">
    <property type="entry name" value="GroES-like_sf"/>
</dbReference>
<keyword evidence="3" id="KW-0479">Metal-binding</keyword>
<protein>
    <submittedName>
        <fullName evidence="7">Zinc-dependent alcohol dehydrogenase family protein</fullName>
    </submittedName>
</protein>
<keyword evidence="5" id="KW-0560">Oxidoreductase</keyword>
<comment type="similarity">
    <text evidence="2">Belongs to the zinc-containing alcohol dehydrogenase family.</text>
</comment>
<dbReference type="InterPro" id="IPR036291">
    <property type="entry name" value="NAD(P)-bd_dom_sf"/>
</dbReference>
<dbReference type="InterPro" id="IPR014187">
    <property type="entry name" value="ADH_Zn_typ-2"/>
</dbReference>
<reference evidence="8" key="1">
    <citation type="journal article" date="2019" name="Int. J. Syst. Evol. Microbiol.">
        <title>The Global Catalogue of Microorganisms (GCM) 10K type strain sequencing project: providing services to taxonomists for standard genome sequencing and annotation.</title>
        <authorList>
            <consortium name="The Broad Institute Genomics Platform"/>
            <consortium name="The Broad Institute Genome Sequencing Center for Infectious Disease"/>
            <person name="Wu L."/>
            <person name="Ma J."/>
        </authorList>
    </citation>
    <scope>NUCLEOTIDE SEQUENCE [LARGE SCALE GENOMIC DNA]</scope>
    <source>
        <strain evidence="8">CCM 8689</strain>
    </source>
</reference>
<dbReference type="RefSeq" id="WP_378961290.1">
    <property type="nucleotide sequence ID" value="NZ_JBHRXC010000016.1"/>
</dbReference>
<feature type="domain" description="Alcohol dehydrogenase-like N-terminal" evidence="6">
    <location>
        <begin position="33"/>
        <end position="142"/>
    </location>
</feature>
<dbReference type="Gene3D" id="3.40.50.720">
    <property type="entry name" value="NAD(P)-binding Rossmann-like Domain"/>
    <property type="match status" value="1"/>
</dbReference>
<proteinExistence type="inferred from homology"/>
<sequence>MKLRIRSMMRAMVMEKPGQPLQLKKLMVPTPSSKQVLIKVIACGVCRTDLHIMDGELTNPKLPLIMGHEIIGTVCQTGDEVSKFKTDDFVGVPWLGYTCGKCRYCINDRENLCEDALFTGYNIDGGYAEYTLADENYCFPLDPSYAKPSGAPLMCAGIIGYRSYKMIDSSANRIGIYGFGAAASLLTQVVISEKKEVFAFTRDGDSKAQKFALGLGATWAGDSSQPTPEKMDASIIFASLGALVPKALKDLEKGGTVVCGGIHMSDIPSFPYSSLWEERTLRSVANLTRRDAIEYLSLAPKIPIRTETTLFKLEEANEALDALRAGKITGAAVLMM</sequence>
<dbReference type="Proteomes" id="UP001595792">
    <property type="component" value="Unassembled WGS sequence"/>
</dbReference>
<gene>
    <name evidence="7" type="ORF">ACFOUY_13205</name>
</gene>
<name>A0ABV8NKR8_9SPHI</name>
<comment type="caution">
    <text evidence="7">The sequence shown here is derived from an EMBL/GenBank/DDBJ whole genome shotgun (WGS) entry which is preliminary data.</text>
</comment>
<dbReference type="EMBL" id="JBHSBY010000124">
    <property type="protein sequence ID" value="MFC4197655.1"/>
    <property type="molecule type" value="Genomic_DNA"/>
</dbReference>
<dbReference type="PANTHER" id="PTHR42940">
    <property type="entry name" value="ALCOHOL DEHYDROGENASE 1-RELATED"/>
    <property type="match status" value="1"/>
</dbReference>
<dbReference type="Pfam" id="PF08240">
    <property type="entry name" value="ADH_N"/>
    <property type="match status" value="1"/>
</dbReference>
<dbReference type="InterPro" id="IPR002328">
    <property type="entry name" value="ADH_Zn_CS"/>
</dbReference>
<evidence type="ECO:0000313" key="8">
    <source>
        <dbReference type="Proteomes" id="UP001595792"/>
    </source>
</evidence>
<keyword evidence="4" id="KW-0862">Zinc</keyword>
<evidence type="ECO:0000256" key="4">
    <source>
        <dbReference type="ARBA" id="ARBA00022833"/>
    </source>
</evidence>
<accession>A0ABV8NKR8</accession>
<evidence type="ECO:0000313" key="7">
    <source>
        <dbReference type="EMBL" id="MFC4197655.1"/>
    </source>
</evidence>
<dbReference type="PANTHER" id="PTHR42940:SF8">
    <property type="entry name" value="VACUOLAR PROTEIN SORTING-ASSOCIATED PROTEIN 11"/>
    <property type="match status" value="1"/>
</dbReference>
<comment type="cofactor">
    <cofactor evidence="1">
        <name>Zn(2+)</name>
        <dbReference type="ChEBI" id="CHEBI:29105"/>
    </cofactor>
</comment>
<dbReference type="InterPro" id="IPR013154">
    <property type="entry name" value="ADH-like_N"/>
</dbReference>
<dbReference type="SUPFAM" id="SSF50129">
    <property type="entry name" value="GroES-like"/>
    <property type="match status" value="1"/>
</dbReference>
<evidence type="ECO:0000256" key="3">
    <source>
        <dbReference type="ARBA" id="ARBA00022723"/>
    </source>
</evidence>
<evidence type="ECO:0000256" key="5">
    <source>
        <dbReference type="ARBA" id="ARBA00023002"/>
    </source>
</evidence>
<evidence type="ECO:0000256" key="2">
    <source>
        <dbReference type="ARBA" id="ARBA00008072"/>
    </source>
</evidence>